<dbReference type="RefSeq" id="WP_110486690.1">
    <property type="nucleotide sequence ID" value="NZ_QJVC01000027.1"/>
</dbReference>
<name>A0A2V5IKP7_9MICC</name>
<sequence>MKASDLTRTSLASQIIRYGVGTLRAITFMALLIIYLVWVWSTTGQTLGGSFRGTEAFSGLWGTVAFLVSLPAFSYLCTAQDKTGNFVGQSVVVTLLFLSYGVVSGFFLLLGLALSADVSSLQEGAAFGGTFSPILTVGLAMVLANVV</sequence>
<dbReference type="EMBL" id="QJVC01000027">
    <property type="protein sequence ID" value="PYI37185.1"/>
    <property type="molecule type" value="Genomic_DNA"/>
</dbReference>
<evidence type="ECO:0000313" key="3">
    <source>
        <dbReference type="Proteomes" id="UP000247980"/>
    </source>
</evidence>
<comment type="caution">
    <text evidence="2">The sequence shown here is derived from an EMBL/GenBank/DDBJ whole genome shotgun (WGS) entry which is preliminary data.</text>
</comment>
<reference evidence="2 3" key="1">
    <citation type="submission" date="2018-05" db="EMBL/GenBank/DDBJ databases">
        <title>Genetic diversity of glacier-inhabiting Cryobacterium bacteria in China and description of Cryobacterium mengkeensis sp. nov. and Arthrobacter glacialis sp. nov.</title>
        <authorList>
            <person name="Liu Q."/>
            <person name="Xin Y.-H."/>
        </authorList>
    </citation>
    <scope>NUCLEOTIDE SEQUENCE [LARGE SCALE GENOMIC DNA]</scope>
    <source>
        <strain evidence="2 3">B7</strain>
    </source>
</reference>
<protein>
    <submittedName>
        <fullName evidence="2">Uncharacterized protein</fullName>
    </submittedName>
</protein>
<keyword evidence="3" id="KW-1185">Reference proteome</keyword>
<evidence type="ECO:0000313" key="2">
    <source>
        <dbReference type="EMBL" id="PYI37185.1"/>
    </source>
</evidence>
<organism evidence="2 3">
    <name type="scientific">Arthrobacter psychrolactophilus</name>
    <dbReference type="NCBI Taxonomy" id="92442"/>
    <lineage>
        <taxon>Bacteria</taxon>
        <taxon>Bacillati</taxon>
        <taxon>Actinomycetota</taxon>
        <taxon>Actinomycetes</taxon>
        <taxon>Micrococcales</taxon>
        <taxon>Micrococcaceae</taxon>
        <taxon>Arthrobacter</taxon>
    </lineage>
</organism>
<feature type="transmembrane region" description="Helical" evidence="1">
    <location>
        <begin position="21"/>
        <end position="40"/>
    </location>
</feature>
<keyword evidence="1" id="KW-1133">Transmembrane helix</keyword>
<gene>
    <name evidence="2" type="ORF">CVS30_16735</name>
</gene>
<keyword evidence="1" id="KW-0472">Membrane</keyword>
<feature type="transmembrane region" description="Helical" evidence="1">
    <location>
        <begin position="126"/>
        <end position="146"/>
    </location>
</feature>
<dbReference type="AlphaFoldDB" id="A0A2V5IKP7"/>
<feature type="transmembrane region" description="Helical" evidence="1">
    <location>
        <begin position="60"/>
        <end position="79"/>
    </location>
</feature>
<accession>A0A2V5IKP7</accession>
<keyword evidence="1" id="KW-0812">Transmembrane</keyword>
<proteinExistence type="predicted"/>
<evidence type="ECO:0000256" key="1">
    <source>
        <dbReference type="SAM" id="Phobius"/>
    </source>
</evidence>
<feature type="transmembrane region" description="Helical" evidence="1">
    <location>
        <begin position="91"/>
        <end position="114"/>
    </location>
</feature>
<dbReference type="Proteomes" id="UP000247980">
    <property type="component" value="Unassembled WGS sequence"/>
</dbReference>